<gene>
    <name evidence="2" type="ORF">H7C19_19245</name>
</gene>
<keyword evidence="1" id="KW-1133">Transmembrane helix</keyword>
<keyword evidence="1" id="KW-0472">Membrane</keyword>
<feature type="transmembrane region" description="Helical" evidence="1">
    <location>
        <begin position="12"/>
        <end position="34"/>
    </location>
</feature>
<proteinExistence type="predicted"/>
<sequence>MLDKRVSSKSIILILYAIVVFLAGVAFVPCYEVWGPEREINNYRYVFLFQLNRGSYTINGFHVTYQIDFARVLFTIGIVTLLVAVLWLILETWHKEDRARLADASAQLGEEKRLNDDRTEG</sequence>
<dbReference type="AlphaFoldDB" id="A0A7X0RSD9"/>
<evidence type="ECO:0000313" key="3">
    <source>
        <dbReference type="Proteomes" id="UP000547209"/>
    </source>
</evidence>
<evidence type="ECO:0008006" key="4">
    <source>
        <dbReference type="Google" id="ProtNLM"/>
    </source>
</evidence>
<feature type="transmembrane region" description="Helical" evidence="1">
    <location>
        <begin position="69"/>
        <end position="90"/>
    </location>
</feature>
<evidence type="ECO:0000256" key="1">
    <source>
        <dbReference type="SAM" id="Phobius"/>
    </source>
</evidence>
<keyword evidence="3" id="KW-1185">Reference proteome</keyword>
<dbReference type="Proteomes" id="UP000547209">
    <property type="component" value="Unassembled WGS sequence"/>
</dbReference>
<protein>
    <recommendedName>
        <fullName evidence="4">DUF4306 domain-containing protein</fullName>
    </recommendedName>
</protein>
<dbReference type="EMBL" id="JACJVP010000030">
    <property type="protein sequence ID" value="MBB6672822.1"/>
    <property type="molecule type" value="Genomic_DNA"/>
</dbReference>
<dbReference type="RefSeq" id="WP_185670667.1">
    <property type="nucleotide sequence ID" value="NZ_JACJVP010000030.1"/>
</dbReference>
<keyword evidence="1" id="KW-0812">Transmembrane</keyword>
<accession>A0A7X0RSD9</accession>
<evidence type="ECO:0000313" key="2">
    <source>
        <dbReference type="EMBL" id="MBB6672822.1"/>
    </source>
</evidence>
<comment type="caution">
    <text evidence="2">The sequence shown here is derived from an EMBL/GenBank/DDBJ whole genome shotgun (WGS) entry which is preliminary data.</text>
</comment>
<organism evidence="2 3">
    <name type="scientific">Cohnella nanjingensis</name>
    <dbReference type="NCBI Taxonomy" id="1387779"/>
    <lineage>
        <taxon>Bacteria</taxon>
        <taxon>Bacillati</taxon>
        <taxon>Bacillota</taxon>
        <taxon>Bacilli</taxon>
        <taxon>Bacillales</taxon>
        <taxon>Paenibacillaceae</taxon>
        <taxon>Cohnella</taxon>
    </lineage>
</organism>
<name>A0A7X0RSD9_9BACL</name>
<reference evidence="2 3" key="1">
    <citation type="submission" date="2020-08" db="EMBL/GenBank/DDBJ databases">
        <title>Cohnella phylogeny.</title>
        <authorList>
            <person name="Dunlap C."/>
        </authorList>
    </citation>
    <scope>NUCLEOTIDE SEQUENCE [LARGE SCALE GENOMIC DNA]</scope>
    <source>
        <strain evidence="2 3">DSM 28246</strain>
    </source>
</reference>